<dbReference type="EMBL" id="CP075869">
    <property type="protein sequence ID" value="QYT04061.1"/>
    <property type="molecule type" value="Genomic_DNA"/>
</dbReference>
<evidence type="ECO:0000313" key="3">
    <source>
        <dbReference type="Proteomes" id="UP000826661"/>
    </source>
</evidence>
<gene>
    <name evidence="2" type="ORF">H0G86_010994</name>
</gene>
<dbReference type="Proteomes" id="UP000826661">
    <property type="component" value="Chromosome VI"/>
</dbReference>
<protein>
    <submittedName>
        <fullName evidence="2">Uncharacterized protein</fullName>
    </submittedName>
</protein>
<feature type="compositionally biased region" description="Basic and acidic residues" evidence="1">
    <location>
        <begin position="148"/>
        <end position="159"/>
    </location>
</feature>
<name>A0A8G0LQM1_9HYPO</name>
<proteinExistence type="predicted"/>
<sequence>MGAVFTVFVGPDDPNRRCFNKCVTECRRTGVLNSQNSKSISTWRGYKRLMHALENSAVGTRRKSSGGYDSVYGCPKAVLLMSGLARLCLQDVLRKNSAILKKLHQVRAIEHARTVVTHDNSLVFRQTYLWVNRGSGSAPEEVPEEKDGDEKKDGDKIESSADAYSNMAGDDSNMADNEDSGAGNGSDTTYSGSRRANDASSSEENESSS</sequence>
<evidence type="ECO:0000256" key="1">
    <source>
        <dbReference type="SAM" id="MobiDB-lite"/>
    </source>
</evidence>
<feature type="region of interest" description="Disordered" evidence="1">
    <location>
        <begin position="134"/>
        <end position="209"/>
    </location>
</feature>
<keyword evidence="3" id="KW-1185">Reference proteome</keyword>
<organism evidence="2 3">
    <name type="scientific">Trichoderma simmonsii</name>
    <dbReference type="NCBI Taxonomy" id="1491479"/>
    <lineage>
        <taxon>Eukaryota</taxon>
        <taxon>Fungi</taxon>
        <taxon>Dikarya</taxon>
        <taxon>Ascomycota</taxon>
        <taxon>Pezizomycotina</taxon>
        <taxon>Sordariomycetes</taxon>
        <taxon>Hypocreomycetidae</taxon>
        <taxon>Hypocreales</taxon>
        <taxon>Hypocreaceae</taxon>
        <taxon>Trichoderma</taxon>
    </lineage>
</organism>
<feature type="compositionally biased region" description="Polar residues" evidence="1">
    <location>
        <begin position="185"/>
        <end position="194"/>
    </location>
</feature>
<accession>A0A8G0LQM1</accession>
<dbReference type="AlphaFoldDB" id="A0A8G0LQM1"/>
<reference evidence="2 3" key="1">
    <citation type="journal article" date="2021" name="BMC Genomics">
        <title>Telomere-to-telomere genome assembly of asparaginase-producing Trichoderma simmonsii.</title>
        <authorList>
            <person name="Chung D."/>
            <person name="Kwon Y.M."/>
            <person name="Yang Y."/>
        </authorList>
    </citation>
    <scope>NUCLEOTIDE SEQUENCE [LARGE SCALE GENOMIC DNA]</scope>
    <source>
        <strain evidence="2 3">GH-Sj1</strain>
    </source>
</reference>
<evidence type="ECO:0000313" key="2">
    <source>
        <dbReference type="EMBL" id="QYT04061.1"/>
    </source>
</evidence>